<comment type="caution">
    <text evidence="1">The sequence shown here is derived from an EMBL/GenBank/DDBJ whole genome shotgun (WGS) entry which is preliminary data.</text>
</comment>
<reference evidence="1" key="1">
    <citation type="journal article" date="2021" name="Environ. Microbiol.">
        <title>Gene family expansions and transcriptome signatures uncover fungal adaptations to wood decay.</title>
        <authorList>
            <person name="Hage H."/>
            <person name="Miyauchi S."/>
            <person name="Viragh M."/>
            <person name="Drula E."/>
            <person name="Min B."/>
            <person name="Chaduli D."/>
            <person name="Navarro D."/>
            <person name="Favel A."/>
            <person name="Norest M."/>
            <person name="Lesage-Meessen L."/>
            <person name="Balint B."/>
            <person name="Merenyi Z."/>
            <person name="de Eugenio L."/>
            <person name="Morin E."/>
            <person name="Martinez A.T."/>
            <person name="Baldrian P."/>
            <person name="Stursova M."/>
            <person name="Martinez M.J."/>
            <person name="Novotny C."/>
            <person name="Magnuson J.K."/>
            <person name="Spatafora J.W."/>
            <person name="Maurice S."/>
            <person name="Pangilinan J."/>
            <person name="Andreopoulos W."/>
            <person name="LaButti K."/>
            <person name="Hundley H."/>
            <person name="Na H."/>
            <person name="Kuo A."/>
            <person name="Barry K."/>
            <person name="Lipzen A."/>
            <person name="Henrissat B."/>
            <person name="Riley R."/>
            <person name="Ahrendt S."/>
            <person name="Nagy L.G."/>
            <person name="Grigoriev I.V."/>
            <person name="Martin F."/>
            <person name="Rosso M.N."/>
        </authorList>
    </citation>
    <scope>NUCLEOTIDE SEQUENCE</scope>
    <source>
        <strain evidence="1">CBS 384.51</strain>
    </source>
</reference>
<keyword evidence="2" id="KW-1185">Reference proteome</keyword>
<organism evidence="1 2">
    <name type="scientific">Irpex rosettiformis</name>
    <dbReference type="NCBI Taxonomy" id="378272"/>
    <lineage>
        <taxon>Eukaryota</taxon>
        <taxon>Fungi</taxon>
        <taxon>Dikarya</taxon>
        <taxon>Basidiomycota</taxon>
        <taxon>Agaricomycotina</taxon>
        <taxon>Agaricomycetes</taxon>
        <taxon>Polyporales</taxon>
        <taxon>Irpicaceae</taxon>
        <taxon>Irpex</taxon>
    </lineage>
</organism>
<protein>
    <submittedName>
        <fullName evidence="1">Uncharacterized protein</fullName>
    </submittedName>
</protein>
<sequence length="856" mass="94205">MSIFLFLFLFFLVSLSLLLVVTATSSGGRAGIDGGAAQLGETAEKDRARRRSSVVAPVSGPASASISLATRPLISHGRTHSAASTLRSNASSESSHEPPSTPNDTARISISSTLYQDSHYSIPFDPPYSAPLPLPLPLPHVLQQHQQNTMHSPASDRESFIDLASPRTPEFYTRNFRVNSPATSDRYSYRKDLSNLADLSLQPSPPIINAITVKPPLPTSPKPSFSKRSHSVQPPQPRNRPQSPDRQNAGIPTLLPSTTNLLDPKERADRVRQNRKLAQMFGQTPASIEAMTAAHDVDGVPSSLLCAPGNYSNNNSNVMMSGKRKPQHLRGAVSMSVNTSGTREHLPTVAWPPPDGTKHLTLSARRHSSPLTPDVMTFLDGPAHYGDDDGDDDDRLSSHPSGVIVIGSHVDDTDDVFRKPVRHKRSSSALTSPTSFIDLSEEDLAGDGVSSVINLETPTMSTRRPPSAMSPSSASIYSFTSDDLAEEDRRRKREKLAKLHRFLGSRVPANVILGQLSIDTALELPPPATSTVSAVDRPKQMDPDARKTWVRRRRSSSAAEFSGRWSDEIDRLKEELNDKEKAQNVKRAVKMEKMFGIAPPQTLYHTRAAPSSAGGVHASLSNPPSSSSNNNNKPHRSSSYSPVSPQDYMFKNLNQSAYTRNKAKRKSNRPGTAESSEPLMNGFGEDSHPKFGFSEVYEHYRHSLNSLNDIIDRDDKASLERLHDLIHGDSYDHEPQLQTFTRQDDPVDEPPTPKAERRRSLPARASVTSLASEFSIAASIASPDPEETMFQTRRRRAAKLTQFFGVDYRELMSEILESLEKGLEEEGGRGTLKPDEVQELLVKLRKLKTKRSNFLG</sequence>
<name>A0ACB8UJP3_9APHY</name>
<dbReference type="Proteomes" id="UP001055072">
    <property type="component" value="Unassembled WGS sequence"/>
</dbReference>
<evidence type="ECO:0000313" key="1">
    <source>
        <dbReference type="EMBL" id="KAI0094493.1"/>
    </source>
</evidence>
<dbReference type="EMBL" id="MU274900">
    <property type="protein sequence ID" value="KAI0094493.1"/>
    <property type="molecule type" value="Genomic_DNA"/>
</dbReference>
<evidence type="ECO:0000313" key="2">
    <source>
        <dbReference type="Proteomes" id="UP001055072"/>
    </source>
</evidence>
<accession>A0ACB8UJP3</accession>
<proteinExistence type="predicted"/>
<gene>
    <name evidence="1" type="ORF">BDY19DRAFT_23212</name>
</gene>